<dbReference type="EMBL" id="JAWLKF010000020">
    <property type="protein sequence ID" value="MDV6305498.1"/>
    <property type="molecule type" value="Genomic_DNA"/>
</dbReference>
<comment type="caution">
    <text evidence="2">The sequence shown here is derived from an EMBL/GenBank/DDBJ whole genome shotgun (WGS) entry which is preliminary data.</text>
</comment>
<protein>
    <submittedName>
        <fullName evidence="2">Uncharacterized protein</fullName>
    </submittedName>
</protein>
<dbReference type="Proteomes" id="UP001186104">
    <property type="component" value="Unassembled WGS sequence"/>
</dbReference>
<organism evidence="2 3">
    <name type="scientific">Rhodococcus cerastii</name>
    <dbReference type="NCBI Taxonomy" id="908616"/>
    <lineage>
        <taxon>Bacteria</taxon>
        <taxon>Bacillati</taxon>
        <taxon>Actinomycetota</taxon>
        <taxon>Actinomycetes</taxon>
        <taxon>Mycobacteriales</taxon>
        <taxon>Nocardiaceae</taxon>
        <taxon>Rhodococcus</taxon>
    </lineage>
</organism>
<dbReference type="RefSeq" id="WP_317534240.1">
    <property type="nucleotide sequence ID" value="NZ_JAWLKF010000020.1"/>
</dbReference>
<evidence type="ECO:0000256" key="1">
    <source>
        <dbReference type="SAM" id="MobiDB-lite"/>
    </source>
</evidence>
<keyword evidence="3" id="KW-1185">Reference proteome</keyword>
<proteinExistence type="predicted"/>
<gene>
    <name evidence="2" type="ORF">R3P93_23275</name>
</gene>
<feature type="region of interest" description="Disordered" evidence="1">
    <location>
        <begin position="80"/>
        <end position="149"/>
    </location>
</feature>
<accession>A0ABU4D6Z1</accession>
<evidence type="ECO:0000313" key="2">
    <source>
        <dbReference type="EMBL" id="MDV6305498.1"/>
    </source>
</evidence>
<reference evidence="2 3" key="1">
    <citation type="submission" date="2023-10" db="EMBL/GenBank/DDBJ databases">
        <title>Development of a sustainable strategy for remediation of hydrocarbon-contaminated territories based on the waste exchange concept.</title>
        <authorList>
            <person name="Krivoruchko A."/>
        </authorList>
    </citation>
    <scope>NUCLEOTIDE SEQUENCE [LARGE SCALE GENOMIC DNA]</scope>
    <source>
        <strain evidence="2 3">IEGM 1327</strain>
    </source>
</reference>
<evidence type="ECO:0000313" key="3">
    <source>
        <dbReference type="Proteomes" id="UP001186104"/>
    </source>
</evidence>
<name>A0ABU4D6Z1_9NOCA</name>
<feature type="compositionally biased region" description="Basic residues" evidence="1">
    <location>
        <begin position="128"/>
        <end position="137"/>
    </location>
</feature>
<sequence length="149" mass="16080">MSENQTDVDGDANRTNSQIKTVADLKSPLIAAISQRLENLTIDNLLELAAHIGVPVRLQTSESPTAVTEVETFPLVDVVDTGNSDGCDSDGVGTAYRRSSAAEIKERVSSSRDASSTNWQSIGGGGKRGNKQSSRHRHADERQMRRKSV</sequence>
<feature type="compositionally biased region" description="Polar residues" evidence="1">
    <location>
        <begin position="111"/>
        <end position="121"/>
    </location>
</feature>